<reference evidence="6 7" key="1">
    <citation type="submission" date="2017-09" db="EMBL/GenBank/DDBJ databases">
        <title>Genomics of the genus Arcobacter.</title>
        <authorList>
            <person name="Perez-Cataluna A."/>
            <person name="Figueras M.J."/>
            <person name="Salas-Masso N."/>
        </authorList>
    </citation>
    <scope>NUCLEOTIDE SEQUENCE [LARGE SCALE GENOMIC DNA]</scope>
    <source>
        <strain evidence="6 7">DSM 18005</strain>
    </source>
</reference>
<dbReference type="GO" id="GO:0046394">
    <property type="term" value="P:carboxylic acid biosynthetic process"/>
    <property type="evidence" value="ECO:0007669"/>
    <property type="project" value="UniProtKB-ARBA"/>
</dbReference>
<name>A0A2N1J2I9_9BACT</name>
<accession>A0A2N1J2I9</accession>
<proteinExistence type="inferred from homology"/>
<evidence type="ECO:0000256" key="5">
    <source>
        <dbReference type="RuleBase" id="RU004516"/>
    </source>
</evidence>
<dbReference type="EMBL" id="NXIF01000027">
    <property type="protein sequence ID" value="PKI80770.1"/>
    <property type="molecule type" value="Genomic_DNA"/>
</dbReference>
<dbReference type="RefSeq" id="WP_101184730.1">
    <property type="nucleotide sequence ID" value="NZ_CP031218.1"/>
</dbReference>
<dbReference type="KEGG" id="ahs:AHALO_1539"/>
<dbReference type="PANTHER" id="PTHR42743:SF10">
    <property type="entry name" value="D-ALANINE AMINOTRANSFERASE"/>
    <property type="match status" value="1"/>
</dbReference>
<dbReference type="GO" id="GO:0008652">
    <property type="term" value="P:amino acid biosynthetic process"/>
    <property type="evidence" value="ECO:0007669"/>
    <property type="project" value="UniProtKB-ARBA"/>
</dbReference>
<evidence type="ECO:0000313" key="6">
    <source>
        <dbReference type="EMBL" id="PKI80770.1"/>
    </source>
</evidence>
<evidence type="ECO:0000256" key="2">
    <source>
        <dbReference type="ARBA" id="ARBA00009320"/>
    </source>
</evidence>
<comment type="similarity">
    <text evidence="2 4">Belongs to the class-IV pyridoxal-phosphate-dependent aminotransferase family.</text>
</comment>
<dbReference type="AlphaFoldDB" id="A0A2N1J2I9"/>
<evidence type="ECO:0000313" key="7">
    <source>
        <dbReference type="Proteomes" id="UP000233248"/>
    </source>
</evidence>
<keyword evidence="3 5" id="KW-0663">Pyridoxal phosphate</keyword>
<dbReference type="Pfam" id="PF01063">
    <property type="entry name" value="Aminotran_4"/>
    <property type="match status" value="1"/>
</dbReference>
<dbReference type="InterPro" id="IPR018300">
    <property type="entry name" value="Aminotrans_IV_CS"/>
</dbReference>
<dbReference type="InterPro" id="IPR043132">
    <property type="entry name" value="BCAT-like_C"/>
</dbReference>
<keyword evidence="7" id="KW-1185">Reference proteome</keyword>
<protein>
    <submittedName>
        <fullName evidence="6">D-amino-acid transaminase</fullName>
    </submittedName>
</protein>
<evidence type="ECO:0000256" key="3">
    <source>
        <dbReference type="ARBA" id="ARBA00022898"/>
    </source>
</evidence>
<dbReference type="InterPro" id="IPR036038">
    <property type="entry name" value="Aminotransferase-like"/>
</dbReference>
<evidence type="ECO:0000256" key="4">
    <source>
        <dbReference type="RuleBase" id="RU004106"/>
    </source>
</evidence>
<evidence type="ECO:0000256" key="1">
    <source>
        <dbReference type="ARBA" id="ARBA00001933"/>
    </source>
</evidence>
<comment type="caution">
    <text evidence="6">The sequence shown here is derived from an EMBL/GenBank/DDBJ whole genome shotgun (WGS) entry which is preliminary data.</text>
</comment>
<dbReference type="GO" id="GO:0005829">
    <property type="term" value="C:cytosol"/>
    <property type="evidence" value="ECO:0007669"/>
    <property type="project" value="TreeGrafter"/>
</dbReference>
<dbReference type="GO" id="GO:0003824">
    <property type="term" value="F:catalytic activity"/>
    <property type="evidence" value="ECO:0007669"/>
    <property type="project" value="InterPro"/>
</dbReference>
<dbReference type="FunFam" id="3.20.10.10:FF:000002">
    <property type="entry name" value="D-alanine aminotransferase"/>
    <property type="match status" value="1"/>
</dbReference>
<gene>
    <name evidence="6" type="ORF">CP960_07135</name>
</gene>
<dbReference type="InterPro" id="IPR001544">
    <property type="entry name" value="Aminotrans_IV"/>
</dbReference>
<dbReference type="Proteomes" id="UP000233248">
    <property type="component" value="Unassembled WGS sequence"/>
</dbReference>
<dbReference type="InterPro" id="IPR050571">
    <property type="entry name" value="Class-IV_PLP-Dep_Aminotrnsfr"/>
</dbReference>
<dbReference type="SUPFAM" id="SSF56752">
    <property type="entry name" value="D-aminoacid aminotransferase-like PLP-dependent enzymes"/>
    <property type="match status" value="1"/>
</dbReference>
<dbReference type="Gene3D" id="3.30.470.10">
    <property type="match status" value="1"/>
</dbReference>
<dbReference type="PANTHER" id="PTHR42743">
    <property type="entry name" value="AMINO-ACID AMINOTRANSFERASE"/>
    <property type="match status" value="1"/>
</dbReference>
<comment type="cofactor">
    <cofactor evidence="1 5">
        <name>pyridoxal 5'-phosphate</name>
        <dbReference type="ChEBI" id="CHEBI:597326"/>
    </cofactor>
</comment>
<dbReference type="Gene3D" id="3.20.10.10">
    <property type="entry name" value="D-amino Acid Aminotransferase, subunit A, domain 2"/>
    <property type="match status" value="1"/>
</dbReference>
<dbReference type="InterPro" id="IPR043131">
    <property type="entry name" value="BCAT-like_N"/>
</dbReference>
<dbReference type="OrthoDB" id="9805628at2"/>
<dbReference type="PROSITE" id="PS00770">
    <property type="entry name" value="AA_TRANSFER_CLASS_4"/>
    <property type="match status" value="1"/>
</dbReference>
<organism evidence="6 7">
    <name type="scientific">Malaciobacter halophilus</name>
    <dbReference type="NCBI Taxonomy" id="197482"/>
    <lineage>
        <taxon>Bacteria</taxon>
        <taxon>Pseudomonadati</taxon>
        <taxon>Campylobacterota</taxon>
        <taxon>Epsilonproteobacteria</taxon>
        <taxon>Campylobacterales</taxon>
        <taxon>Arcobacteraceae</taxon>
        <taxon>Malaciobacter</taxon>
    </lineage>
</organism>
<sequence length="286" mass="32876">MIVFVNGKYLNDNEANINVNDRGYLLADGVYEGFRVYNGKIFKFQEHKQRFQRSLNELKIQYTLKDELETIFENLFEKNSYKNSDELFYYIQITRGVALRDHAFPKEKTKVGIYAFVAKKPLNEKAYNEGLKVCTTPDNRWARCDIKCISLTANCLAKQNALDNGFDDALFVHDGVITEATASNVFFVKDNTIYTHGATNRILSGITRNFVIDLCNENGFKLSEFPLTVDKLKTVDEAFLTGTTLEVTPIVKINNISINEQKVGETTKKLQKLFKEYLQNNFYKKS</sequence>